<dbReference type="SUPFAM" id="SSF57756">
    <property type="entry name" value="Retrovirus zinc finger-like domains"/>
    <property type="match status" value="1"/>
</dbReference>
<evidence type="ECO:0000256" key="5">
    <source>
        <dbReference type="ARBA" id="ARBA00022679"/>
    </source>
</evidence>
<dbReference type="InterPro" id="IPR041588">
    <property type="entry name" value="Integrase_H2C2"/>
</dbReference>
<proteinExistence type="inferred from homology"/>
<feature type="domain" description="SCAN box" evidence="14">
    <location>
        <begin position="1"/>
        <end position="39"/>
    </location>
</feature>
<evidence type="ECO:0000256" key="1">
    <source>
        <dbReference type="ARBA" id="ARBA00010879"/>
    </source>
</evidence>
<keyword evidence="12" id="KW-0479">Metal-binding</keyword>
<evidence type="ECO:0000259" key="13">
    <source>
        <dbReference type="PROSITE" id="PS50158"/>
    </source>
</evidence>
<name>A0A8C2E9X5_CYPCA</name>
<dbReference type="SUPFAM" id="SSF56672">
    <property type="entry name" value="DNA/RNA polymerases"/>
    <property type="match status" value="1"/>
</dbReference>
<dbReference type="InterPro" id="IPR050951">
    <property type="entry name" value="Retrovirus_Pol_polyprotein"/>
</dbReference>
<protein>
    <recommendedName>
        <fullName evidence="11">Gypsy retrotransposon integrase-like protein 1</fullName>
        <ecNumber evidence="3">2.7.7.49</ecNumber>
        <ecNumber evidence="2">3.1.26.4</ecNumber>
    </recommendedName>
</protein>
<dbReference type="InterPro" id="IPR054465">
    <property type="entry name" value="Integrase_p58-like_C"/>
</dbReference>
<accession>A0A8C2E9X5</accession>
<dbReference type="Gene3D" id="3.30.420.10">
    <property type="entry name" value="Ribonuclease H-like superfamily/Ribonuclease H"/>
    <property type="match status" value="1"/>
</dbReference>
<dbReference type="Pfam" id="PF00098">
    <property type="entry name" value="zf-CCHC"/>
    <property type="match status" value="1"/>
</dbReference>
<evidence type="ECO:0000256" key="12">
    <source>
        <dbReference type="PROSITE-ProRule" id="PRU00047"/>
    </source>
</evidence>
<evidence type="ECO:0000259" key="14">
    <source>
        <dbReference type="PROSITE" id="PS50804"/>
    </source>
</evidence>
<feature type="domain" description="Reverse transcriptase" evidence="15">
    <location>
        <begin position="839"/>
        <end position="1017"/>
    </location>
</feature>
<evidence type="ECO:0000256" key="9">
    <source>
        <dbReference type="ARBA" id="ARBA00022801"/>
    </source>
</evidence>
<dbReference type="GO" id="GO:0004523">
    <property type="term" value="F:RNA-DNA hybrid ribonuclease activity"/>
    <property type="evidence" value="ECO:0007669"/>
    <property type="project" value="UniProtKB-EC"/>
</dbReference>
<dbReference type="GO" id="GO:0008233">
    <property type="term" value="F:peptidase activity"/>
    <property type="evidence" value="ECO:0007669"/>
    <property type="project" value="UniProtKB-KW"/>
</dbReference>
<keyword evidence="7" id="KW-0540">Nuclease</keyword>
<dbReference type="Pfam" id="PF17917">
    <property type="entry name" value="RT_RNaseH"/>
    <property type="match status" value="1"/>
</dbReference>
<dbReference type="Ensembl" id="ENSCCRT00020041434.1">
    <property type="protein sequence ID" value="ENSCCRP00020037950.1"/>
    <property type="gene ID" value="ENSCCRG00020016938.1"/>
</dbReference>
<keyword evidence="12" id="KW-0863">Zinc-finger</keyword>
<dbReference type="Gene3D" id="2.40.70.10">
    <property type="entry name" value="Acid Proteases"/>
    <property type="match status" value="1"/>
</dbReference>
<dbReference type="Gene3D" id="1.10.340.70">
    <property type="match status" value="1"/>
</dbReference>
<dbReference type="CDD" id="cd00303">
    <property type="entry name" value="retropepsin_like"/>
    <property type="match status" value="1"/>
</dbReference>
<feature type="domain" description="CCHC-type" evidence="13">
    <location>
        <begin position="104"/>
        <end position="118"/>
    </location>
</feature>
<dbReference type="InterPro" id="IPR036875">
    <property type="entry name" value="Znf_CCHC_sf"/>
</dbReference>
<evidence type="ECO:0000256" key="6">
    <source>
        <dbReference type="ARBA" id="ARBA00022695"/>
    </source>
</evidence>
<dbReference type="EC" id="3.1.26.4" evidence="2"/>
<dbReference type="InterPro" id="IPR001878">
    <property type="entry name" value="Znf_CCHC"/>
</dbReference>
<evidence type="ECO:0000259" key="15">
    <source>
        <dbReference type="PROSITE" id="PS50878"/>
    </source>
</evidence>
<dbReference type="InterPro" id="IPR001584">
    <property type="entry name" value="Integrase_cat-core"/>
</dbReference>
<dbReference type="PANTHER" id="PTHR37984">
    <property type="entry name" value="PROTEIN CBG26694"/>
    <property type="match status" value="1"/>
</dbReference>
<dbReference type="SUPFAM" id="SSF47353">
    <property type="entry name" value="Retrovirus capsid dimerization domain-like"/>
    <property type="match status" value="1"/>
</dbReference>
<keyword evidence="6" id="KW-0548">Nucleotidyltransferase</keyword>
<dbReference type="EC" id="2.7.7.49" evidence="3"/>
<dbReference type="Gene3D" id="3.30.70.270">
    <property type="match status" value="2"/>
</dbReference>
<dbReference type="InterPro" id="IPR041373">
    <property type="entry name" value="RT_RNaseH"/>
</dbReference>
<dbReference type="Pfam" id="PF00077">
    <property type="entry name" value="RVP"/>
    <property type="match status" value="1"/>
</dbReference>
<dbReference type="Pfam" id="PF02023">
    <property type="entry name" value="SCAN"/>
    <property type="match status" value="1"/>
</dbReference>
<dbReference type="Proteomes" id="UP000694701">
    <property type="component" value="Unplaced"/>
</dbReference>
<dbReference type="GO" id="GO:0003964">
    <property type="term" value="F:RNA-directed DNA polymerase activity"/>
    <property type="evidence" value="ECO:0007669"/>
    <property type="project" value="UniProtKB-KW"/>
</dbReference>
<dbReference type="Pfam" id="PF00665">
    <property type="entry name" value="rve"/>
    <property type="match status" value="1"/>
</dbReference>
<dbReference type="PROSITE" id="PS50804">
    <property type="entry name" value="SCAN_BOX"/>
    <property type="match status" value="1"/>
</dbReference>
<dbReference type="InterPro" id="IPR021109">
    <property type="entry name" value="Peptidase_aspartic_dom_sf"/>
</dbReference>
<keyword evidence="9" id="KW-0378">Hydrolase</keyword>
<dbReference type="GO" id="GO:0015074">
    <property type="term" value="P:DNA integration"/>
    <property type="evidence" value="ECO:0007669"/>
    <property type="project" value="InterPro"/>
</dbReference>
<comment type="similarity">
    <text evidence="1">Belongs to the beta type-B retroviral polymerase family. HERV class-II K(HML-2) pol subfamily.</text>
</comment>
<dbReference type="FunFam" id="3.30.420.10:FF:000032">
    <property type="entry name" value="Retrovirus-related Pol polyprotein from transposon 297-like Protein"/>
    <property type="match status" value="1"/>
</dbReference>
<dbReference type="InterPro" id="IPR036397">
    <property type="entry name" value="RNaseH_sf"/>
</dbReference>
<dbReference type="SUPFAM" id="SSF50630">
    <property type="entry name" value="Acid proteases"/>
    <property type="match status" value="1"/>
</dbReference>
<dbReference type="Pfam" id="PF00078">
    <property type="entry name" value="RVT_1"/>
    <property type="match status" value="1"/>
</dbReference>
<dbReference type="Pfam" id="PF22938">
    <property type="entry name" value="Integrase_p58_C"/>
    <property type="match status" value="1"/>
</dbReference>
<evidence type="ECO:0000256" key="10">
    <source>
        <dbReference type="ARBA" id="ARBA00022918"/>
    </source>
</evidence>
<reference evidence="17" key="1">
    <citation type="submission" date="2025-08" db="UniProtKB">
        <authorList>
            <consortium name="Ensembl"/>
        </authorList>
    </citation>
    <scope>IDENTIFICATION</scope>
</reference>
<dbReference type="SMART" id="SM00343">
    <property type="entry name" value="ZnF_C2HC"/>
    <property type="match status" value="1"/>
</dbReference>
<keyword evidence="10" id="KW-0695">RNA-directed DNA polymerase</keyword>
<dbReference type="InterPro" id="IPR038269">
    <property type="entry name" value="SCAN_sf"/>
</dbReference>
<keyword evidence="12" id="KW-0862">Zinc</keyword>
<keyword evidence="8" id="KW-0255">Endonuclease</keyword>
<dbReference type="InterPro" id="IPR043128">
    <property type="entry name" value="Rev_trsase/Diguanyl_cyclase"/>
</dbReference>
<keyword evidence="4" id="KW-0645">Protease</keyword>
<evidence type="ECO:0000256" key="8">
    <source>
        <dbReference type="ARBA" id="ARBA00022759"/>
    </source>
</evidence>
<dbReference type="Gene3D" id="1.10.4020.10">
    <property type="entry name" value="DNA breaking-rejoining enzymes"/>
    <property type="match status" value="1"/>
</dbReference>
<dbReference type="FunFam" id="1.10.340.70:FF:000001">
    <property type="entry name" value="Retrovirus-related Pol polyprotein from transposon gypsy-like Protein"/>
    <property type="match status" value="1"/>
</dbReference>
<evidence type="ECO:0000313" key="18">
    <source>
        <dbReference type="Proteomes" id="UP000694701"/>
    </source>
</evidence>
<dbReference type="PROSITE" id="PS50994">
    <property type="entry name" value="INTEGRASE"/>
    <property type="match status" value="1"/>
</dbReference>
<dbReference type="CDD" id="cd01647">
    <property type="entry name" value="RT_LTR"/>
    <property type="match status" value="1"/>
</dbReference>
<dbReference type="InterPro" id="IPR012337">
    <property type="entry name" value="RNaseH-like_sf"/>
</dbReference>
<dbReference type="Pfam" id="PF17921">
    <property type="entry name" value="Integrase_H2C2"/>
    <property type="match status" value="1"/>
</dbReference>
<dbReference type="InterPro" id="IPR018061">
    <property type="entry name" value="Retropepsins"/>
</dbReference>
<dbReference type="PROSITE" id="PS50878">
    <property type="entry name" value="RT_POL"/>
    <property type="match status" value="1"/>
</dbReference>
<evidence type="ECO:0000256" key="11">
    <source>
        <dbReference type="ARBA" id="ARBA00039658"/>
    </source>
</evidence>
<dbReference type="PANTHER" id="PTHR37984:SF5">
    <property type="entry name" value="PROTEIN NYNRIN-LIKE"/>
    <property type="match status" value="1"/>
</dbReference>
<dbReference type="GO" id="GO:0006508">
    <property type="term" value="P:proteolysis"/>
    <property type="evidence" value="ECO:0007669"/>
    <property type="project" value="UniProtKB-KW"/>
</dbReference>
<evidence type="ECO:0000256" key="3">
    <source>
        <dbReference type="ARBA" id="ARBA00012493"/>
    </source>
</evidence>
<dbReference type="InterPro" id="IPR003309">
    <property type="entry name" value="SCAN_dom"/>
</dbReference>
<dbReference type="AlphaFoldDB" id="A0A8C2E9X5"/>
<evidence type="ECO:0000256" key="4">
    <source>
        <dbReference type="ARBA" id="ARBA00022670"/>
    </source>
</evidence>
<dbReference type="InterPro" id="IPR043502">
    <property type="entry name" value="DNA/RNA_pol_sf"/>
</dbReference>
<dbReference type="FunFam" id="3.30.70.270:FF:000020">
    <property type="entry name" value="Transposon Tf2-6 polyprotein-like Protein"/>
    <property type="match status" value="1"/>
</dbReference>
<feature type="domain" description="Integrase catalytic" evidence="16">
    <location>
        <begin position="449"/>
        <end position="607"/>
    </location>
</feature>
<dbReference type="CDD" id="cd09274">
    <property type="entry name" value="RNase_HI_RT_Ty3"/>
    <property type="match status" value="1"/>
</dbReference>
<organism evidence="17 18">
    <name type="scientific">Cyprinus carpio</name>
    <name type="common">Common carp</name>
    <dbReference type="NCBI Taxonomy" id="7962"/>
    <lineage>
        <taxon>Eukaryota</taxon>
        <taxon>Metazoa</taxon>
        <taxon>Chordata</taxon>
        <taxon>Craniata</taxon>
        <taxon>Vertebrata</taxon>
        <taxon>Euteleostomi</taxon>
        <taxon>Actinopterygii</taxon>
        <taxon>Neopterygii</taxon>
        <taxon>Teleostei</taxon>
        <taxon>Ostariophysi</taxon>
        <taxon>Cypriniformes</taxon>
        <taxon>Cyprinidae</taxon>
        <taxon>Cyprininae</taxon>
        <taxon>Cyprinus</taxon>
    </lineage>
</organism>
<dbReference type="InterPro" id="IPR000477">
    <property type="entry name" value="RT_dom"/>
</dbReference>
<evidence type="ECO:0000256" key="2">
    <source>
        <dbReference type="ARBA" id="ARBA00012180"/>
    </source>
</evidence>
<dbReference type="FunFam" id="3.10.10.10:FF:000007">
    <property type="entry name" value="Retrovirus-related Pol polyprotein from transposon 17.6-like Protein"/>
    <property type="match status" value="1"/>
</dbReference>
<evidence type="ECO:0000259" key="16">
    <source>
        <dbReference type="PROSITE" id="PS50994"/>
    </source>
</evidence>
<dbReference type="GO" id="GO:0008270">
    <property type="term" value="F:zinc ion binding"/>
    <property type="evidence" value="ECO:0007669"/>
    <property type="project" value="UniProtKB-KW"/>
</dbReference>
<dbReference type="FunFam" id="3.10.20.370:FF:000001">
    <property type="entry name" value="Retrovirus-related Pol polyprotein from transposon 17.6-like protein"/>
    <property type="match status" value="1"/>
</dbReference>
<dbReference type="Gene3D" id="3.10.10.10">
    <property type="entry name" value="HIV Type 1 Reverse Transcriptase, subunit A, domain 1"/>
    <property type="match status" value="1"/>
</dbReference>
<keyword evidence="5" id="KW-0808">Transferase</keyword>
<sequence length="1245" mass="141876">MMETLVLEQYMRVLYPEVRTWVKERNPSTAGEAADLVESYIAARKGSSGTFRYSGVFPEARGKSVGSGGSLFSQSQAQSVKVTDSRPSLPVVTRQILPRGDIVCYNCGEVGHTSPHCPLRKPKSASLCYVPQSSPKLVVKPDKEPTISVLLNGKPLMALVDTGCTRTLVQSQYIAKESWTGETVTVCCVHGDKSELPTAEVYLEVNKQSFLMNVGVTTDLPYPVLLGTDMPILADLVQETAWCGIVTRAQAQKVTEIARIEDSVDRTLQEMPFFREGRLNEEGLSEEDRLDRRRKRVADLMDSSERTKFECEEPEIDESDFVIPSELGQLQKEDVTLAKCFGKVSEDATVSSLYGETFRLKQGLLYRQSEEEGLQLVVPKAQRRKVLELSHSIPWSGHMGFMKTLMRVSKRFYWPGMYTEVKEYCKTCPECQLAVGRTPAKAPLIPIPVVDTPFERIGVDIVGPVERSQKGNRFILVVCDYATRYPEAYPLRDVTAKQIAAALLNFFSHVGIPKEVLTDQGPNFMSRTLKQVYQLLGIKRVRTTPYHPQTDGLVERFNQTLKGMLKKFVSENGKDWDKWLPYLLFAYREVPQASTGFSPFELLFAHQIRGPLDVLRDSWEASDKPTKQNILSYILKMREKLQLSSTRARESVQESQVKQKMWYDQKARSRTFQVGEQVLLLLPTSENRLLAKWQGPYQVRKKVGPVTYEIEMPSRNKPLQTFHVNMLKKWHSPSAQPEPARVEVKEFLVRAVQEEDEVEEQFLPVRESEDPLNLQHLTMEQRNQLQSCIPEQLFQDIPGKTDLVQHHIYLKEVKPIRQPAYRVPERLLPTMKQELEMMQKLEVIEPSVSEWNNPIVLVPKKDGSLRFCLDFRKLNSVSKFDPYPMPRVDDLIEKLGSARYLTTLDLCKGYWQVPLSPDSKEFTAFKTPFGHYQFRVLPFGLHGAPATFQRMIDQILRGTEGYAAAYLDDIIIYSRTWQGHLIHLKEVLTLIKNAGLTIRSDKCTIAKAETCYLGHVLGHGVIRPQVGKVEAIKQAERPVTKKQVRSFLGLVGWYRRFIPNFSEKAVALTELTKKNKPNKLNWTADCERAFMDLKDALCEKSVLQSPEFDQVFTVQTDASQVGLGAVLLQGEQGHLRPIAFVSRKLLPRETRYSTVEKECLAVKWALDSFRYYLMGRRFKLETDHRALVWLGRMKDTNARITRWFLALQPFDFEVVYRTGSENCTADFLSRTPRMVSGEGGGNVTG</sequence>
<dbReference type="PROSITE" id="PS50158">
    <property type="entry name" value="ZF_CCHC"/>
    <property type="match status" value="1"/>
</dbReference>
<dbReference type="SUPFAM" id="SSF53098">
    <property type="entry name" value="Ribonuclease H-like"/>
    <property type="match status" value="1"/>
</dbReference>
<evidence type="ECO:0000256" key="7">
    <source>
        <dbReference type="ARBA" id="ARBA00022722"/>
    </source>
</evidence>
<dbReference type="GO" id="GO:0003676">
    <property type="term" value="F:nucleic acid binding"/>
    <property type="evidence" value="ECO:0007669"/>
    <property type="project" value="InterPro"/>
</dbReference>
<evidence type="ECO:0000313" key="17">
    <source>
        <dbReference type="Ensembl" id="ENSCCRP00020037950.1"/>
    </source>
</evidence>